<dbReference type="EMBL" id="UFQB01000002">
    <property type="protein sequence ID" value="SSW62807.1"/>
    <property type="molecule type" value="Genomic_DNA"/>
</dbReference>
<accession>A0A446C4K6</accession>
<feature type="transmembrane region" description="Helical" evidence="2">
    <location>
        <begin position="100"/>
        <end position="120"/>
    </location>
</feature>
<evidence type="ECO:0000313" key="4">
    <source>
        <dbReference type="Proteomes" id="UP000289184"/>
    </source>
</evidence>
<organism evidence="3 4">
    <name type="scientific">Achromobacter agilis</name>
    <dbReference type="NCBI Taxonomy" id="1353888"/>
    <lineage>
        <taxon>Bacteria</taxon>
        <taxon>Pseudomonadati</taxon>
        <taxon>Pseudomonadota</taxon>
        <taxon>Betaproteobacteria</taxon>
        <taxon>Burkholderiales</taxon>
        <taxon>Alcaligenaceae</taxon>
        <taxon>Achromobacter</taxon>
    </lineage>
</organism>
<feature type="transmembrane region" description="Helical" evidence="2">
    <location>
        <begin position="132"/>
        <end position="150"/>
    </location>
</feature>
<keyword evidence="4" id="KW-1185">Reference proteome</keyword>
<protein>
    <submittedName>
        <fullName evidence="3">Uncharacterized protein</fullName>
    </submittedName>
</protein>
<proteinExistence type="predicted"/>
<feature type="compositionally biased region" description="Low complexity" evidence="1">
    <location>
        <begin position="69"/>
        <end position="81"/>
    </location>
</feature>
<evidence type="ECO:0000256" key="2">
    <source>
        <dbReference type="SAM" id="Phobius"/>
    </source>
</evidence>
<dbReference type="RefSeq" id="WP_129525985.1">
    <property type="nucleotide sequence ID" value="NZ_UFQB01000002.1"/>
</dbReference>
<keyword evidence="2" id="KW-0812">Transmembrane</keyword>
<dbReference type="OrthoDB" id="8683418at2"/>
<keyword evidence="2" id="KW-0472">Membrane</keyword>
<keyword evidence="2" id="KW-1133">Transmembrane helix</keyword>
<feature type="region of interest" description="Disordered" evidence="1">
    <location>
        <begin position="155"/>
        <end position="178"/>
    </location>
</feature>
<dbReference type="Proteomes" id="UP000289184">
    <property type="component" value="Unassembled WGS sequence"/>
</dbReference>
<reference evidence="3 4" key="1">
    <citation type="submission" date="2018-07" db="EMBL/GenBank/DDBJ databases">
        <authorList>
            <person name="Peeters C."/>
        </authorList>
    </citation>
    <scope>NUCLEOTIDE SEQUENCE [LARGE SCALE GENOMIC DNA]</scope>
    <source>
        <strain evidence="3 4">LMG 3411</strain>
    </source>
</reference>
<evidence type="ECO:0000313" key="3">
    <source>
        <dbReference type="EMBL" id="SSW62807.1"/>
    </source>
</evidence>
<feature type="region of interest" description="Disordered" evidence="1">
    <location>
        <begin position="20"/>
        <end position="86"/>
    </location>
</feature>
<evidence type="ECO:0000256" key="1">
    <source>
        <dbReference type="SAM" id="MobiDB-lite"/>
    </source>
</evidence>
<gene>
    <name evidence="3" type="ORF">AGI3411_00656</name>
</gene>
<sequence length="178" mass="18691">MAIDAEPKDGDFARYIENLTQAGGASPGRVPPKRKAAERVSEPAPVPSTPSEPLSTAPWGKSAPPPLPSRSGAAAPSVPAPGQEDAAAVSLARRARQRKIGIILTIAGALAGWAAARIVFEVLRGPQFDMDELMPAIFLAFFAVMLFKAAGSARNPRKTPLEKLPPLKPSSHRKDNGA</sequence>
<dbReference type="AlphaFoldDB" id="A0A446C4K6"/>
<name>A0A446C4K6_9BURK</name>